<gene>
    <name evidence="2" type="ORF">F3B53_24790</name>
</gene>
<evidence type="ECO:0000256" key="1">
    <source>
        <dbReference type="SAM" id="Phobius"/>
    </source>
</evidence>
<keyword evidence="1" id="KW-0812">Transmembrane</keyword>
<organism evidence="2 3">
    <name type="scientific">Bacteroides ovatus</name>
    <dbReference type="NCBI Taxonomy" id="28116"/>
    <lineage>
        <taxon>Bacteria</taxon>
        <taxon>Pseudomonadati</taxon>
        <taxon>Bacteroidota</taxon>
        <taxon>Bacteroidia</taxon>
        <taxon>Bacteroidales</taxon>
        <taxon>Bacteroidaceae</taxon>
        <taxon>Bacteroides</taxon>
    </lineage>
</organism>
<reference evidence="2 3" key="1">
    <citation type="journal article" date="2019" name="Nat. Med.">
        <title>A library of human gut bacterial isolates paired with longitudinal multiomics data enables mechanistic microbiome research.</title>
        <authorList>
            <person name="Poyet M."/>
            <person name="Groussin M."/>
            <person name="Gibbons S.M."/>
            <person name="Avila-Pacheco J."/>
            <person name="Jiang X."/>
            <person name="Kearney S.M."/>
            <person name="Perrotta A.R."/>
            <person name="Berdy B."/>
            <person name="Zhao S."/>
            <person name="Lieberman T.D."/>
            <person name="Swanson P.K."/>
            <person name="Smith M."/>
            <person name="Roesemann S."/>
            <person name="Alexander J.E."/>
            <person name="Rich S.A."/>
            <person name="Livny J."/>
            <person name="Vlamakis H."/>
            <person name="Clish C."/>
            <person name="Bullock K."/>
            <person name="Deik A."/>
            <person name="Scott J."/>
            <person name="Pierce K.A."/>
            <person name="Xavier R.J."/>
            <person name="Alm E.J."/>
        </authorList>
    </citation>
    <scope>NUCLEOTIDE SEQUENCE [LARGE SCALE GENOMIC DNA]</scope>
    <source>
        <strain evidence="2 3">BIOML-A2</strain>
    </source>
</reference>
<dbReference type="Proteomes" id="UP000375690">
    <property type="component" value="Unassembled WGS sequence"/>
</dbReference>
<evidence type="ECO:0000313" key="2">
    <source>
        <dbReference type="EMBL" id="KAB1319234.1"/>
    </source>
</evidence>
<evidence type="ECO:0000313" key="3">
    <source>
        <dbReference type="Proteomes" id="UP000375690"/>
    </source>
</evidence>
<dbReference type="EMBL" id="VWFC01000051">
    <property type="protein sequence ID" value="KAB1319234.1"/>
    <property type="molecule type" value="Genomic_DNA"/>
</dbReference>
<protein>
    <submittedName>
        <fullName evidence="2">Uncharacterized protein</fullName>
    </submittedName>
</protein>
<name>A0A6A1X2M7_BACOV</name>
<sequence length="137" mass="15209">MSCKAPRNGTGLLLPKPIEIPKLIPVQIPPDSAWLRAYLACDSNNQVIMQAFEEQKSSGANSSLKLNNGILDFHAVFVHDTLYIPGKDSLIYVPVDVPGPVTNELTWWQELWIKLGKLLASGIGIFAVVRLILKRFK</sequence>
<dbReference type="RefSeq" id="WP_139016524.1">
    <property type="nucleotide sequence ID" value="NZ_CP113514.1"/>
</dbReference>
<keyword evidence="1" id="KW-0472">Membrane</keyword>
<accession>A0A6A1X2M7</accession>
<dbReference type="AlphaFoldDB" id="A0A6A1X2M7"/>
<proteinExistence type="predicted"/>
<comment type="caution">
    <text evidence="2">The sequence shown here is derived from an EMBL/GenBank/DDBJ whole genome shotgun (WGS) entry which is preliminary data.</text>
</comment>
<keyword evidence="1" id="KW-1133">Transmembrane helix</keyword>
<feature type="transmembrane region" description="Helical" evidence="1">
    <location>
        <begin position="111"/>
        <end position="133"/>
    </location>
</feature>